<gene>
    <name evidence="1" type="ORF">P8A22_23770</name>
</gene>
<evidence type="ECO:0000313" key="1">
    <source>
        <dbReference type="EMBL" id="WLQ42688.1"/>
    </source>
</evidence>
<proteinExistence type="predicted"/>
<sequence length="148" mass="15530">MNRRSAWVGADAIRFSDQPGPDRVVGEDGMLFVPVCVTSGTWLSEEQPARYALVYPARGSAAAATGRPESAHALERLIGTGRAAVLHELERPATSTELALHFGQSLGTVGGHLAVLRDAGLISGTRVGRCVVYRRTGAGDLLAGRPAP</sequence>
<dbReference type="PANTHER" id="PTHR43132">
    <property type="entry name" value="ARSENICAL RESISTANCE OPERON REPRESSOR ARSR-RELATED"/>
    <property type="match status" value="1"/>
</dbReference>
<dbReference type="EMBL" id="CP120992">
    <property type="protein sequence ID" value="WLQ42688.1"/>
    <property type="molecule type" value="Genomic_DNA"/>
</dbReference>
<dbReference type="RefSeq" id="WP_306090174.1">
    <property type="nucleotide sequence ID" value="NZ_CP120992.1"/>
</dbReference>
<reference evidence="1 2" key="1">
    <citation type="submission" date="2023-03" db="EMBL/GenBank/DDBJ databases">
        <title>Isolation and description of six Streptomyces strains from soil environments, able to metabolize different microbial glucans.</title>
        <authorList>
            <person name="Widen T."/>
            <person name="Larsbrink J."/>
        </authorList>
    </citation>
    <scope>NUCLEOTIDE SEQUENCE [LARGE SCALE GENOMIC DNA]</scope>
    <source>
        <strain evidence="1 2">Mut2</strain>
    </source>
</reference>
<accession>A0ABY9I992</accession>
<dbReference type="CDD" id="cd00090">
    <property type="entry name" value="HTH_ARSR"/>
    <property type="match status" value="1"/>
</dbReference>
<name>A0ABY9I992_9ACTN</name>
<protein>
    <submittedName>
        <fullName evidence="1">Winged helix-turn-helix domain-containing protein</fullName>
    </submittedName>
</protein>
<dbReference type="SUPFAM" id="SSF46785">
    <property type="entry name" value="Winged helix' DNA-binding domain"/>
    <property type="match status" value="1"/>
</dbReference>
<dbReference type="PANTHER" id="PTHR43132:SF6">
    <property type="entry name" value="HTH-TYPE TRANSCRIPTIONAL REPRESSOR CZRA"/>
    <property type="match status" value="1"/>
</dbReference>
<keyword evidence="2" id="KW-1185">Reference proteome</keyword>
<evidence type="ECO:0000313" key="2">
    <source>
        <dbReference type="Proteomes" id="UP001229952"/>
    </source>
</evidence>
<organism evidence="1 2">
    <name type="scientific">Streptomyces laculatispora</name>
    <dbReference type="NCBI Taxonomy" id="887464"/>
    <lineage>
        <taxon>Bacteria</taxon>
        <taxon>Bacillati</taxon>
        <taxon>Actinomycetota</taxon>
        <taxon>Actinomycetes</taxon>
        <taxon>Kitasatosporales</taxon>
        <taxon>Streptomycetaceae</taxon>
        <taxon>Streptomyces</taxon>
    </lineage>
</organism>
<dbReference type="Proteomes" id="UP001229952">
    <property type="component" value="Chromosome"/>
</dbReference>
<dbReference type="InterPro" id="IPR051011">
    <property type="entry name" value="Metal_resp_trans_reg"/>
</dbReference>
<dbReference type="InterPro" id="IPR036390">
    <property type="entry name" value="WH_DNA-bd_sf"/>
</dbReference>
<dbReference type="Gene3D" id="1.10.10.10">
    <property type="entry name" value="Winged helix-like DNA-binding domain superfamily/Winged helix DNA-binding domain"/>
    <property type="match status" value="1"/>
</dbReference>
<dbReference type="Pfam" id="PF12840">
    <property type="entry name" value="HTH_20"/>
    <property type="match status" value="1"/>
</dbReference>
<dbReference type="InterPro" id="IPR036388">
    <property type="entry name" value="WH-like_DNA-bd_sf"/>
</dbReference>
<dbReference type="InterPro" id="IPR011991">
    <property type="entry name" value="ArsR-like_HTH"/>
</dbReference>